<dbReference type="InterPro" id="IPR039031">
    <property type="entry name" value="Mucolipin"/>
</dbReference>
<dbReference type="Proteomes" id="UP001234178">
    <property type="component" value="Unassembled WGS sequence"/>
</dbReference>
<accession>A0ABR0AGR0</accession>
<keyword evidence="18" id="KW-1185">Reference proteome</keyword>
<feature type="transmembrane region" description="Helical" evidence="14">
    <location>
        <begin position="573"/>
        <end position="596"/>
    </location>
</feature>
<keyword evidence="6" id="KW-0967">Endosome</keyword>
<keyword evidence="7 14" id="KW-1133">Transmembrane helix</keyword>
<evidence type="ECO:0000259" key="15">
    <source>
        <dbReference type="Pfam" id="PF08016"/>
    </source>
</evidence>
<feature type="region of interest" description="Disordered" evidence="13">
    <location>
        <begin position="67"/>
        <end position="122"/>
    </location>
</feature>
<dbReference type="Pfam" id="PF08016">
    <property type="entry name" value="PKD_channel"/>
    <property type="match status" value="1"/>
</dbReference>
<keyword evidence="4" id="KW-1003">Cell membrane</keyword>
<dbReference type="InterPro" id="IPR013122">
    <property type="entry name" value="PKD1_2_channel"/>
</dbReference>
<reference evidence="17 18" key="1">
    <citation type="journal article" date="2023" name="Nucleic Acids Res.">
        <title>The hologenome of Daphnia magna reveals possible DNA methylation and microbiome-mediated evolution of the host genome.</title>
        <authorList>
            <person name="Chaturvedi A."/>
            <person name="Li X."/>
            <person name="Dhandapani V."/>
            <person name="Marshall H."/>
            <person name="Kissane S."/>
            <person name="Cuenca-Cambronero M."/>
            <person name="Asole G."/>
            <person name="Calvet F."/>
            <person name="Ruiz-Romero M."/>
            <person name="Marangio P."/>
            <person name="Guigo R."/>
            <person name="Rago D."/>
            <person name="Mirbahai L."/>
            <person name="Eastwood N."/>
            <person name="Colbourne J.K."/>
            <person name="Zhou J."/>
            <person name="Mallon E."/>
            <person name="Orsini L."/>
        </authorList>
    </citation>
    <scope>NUCLEOTIDE SEQUENCE [LARGE SCALE GENOMIC DNA]</scope>
    <source>
        <strain evidence="17">LRV0_1</strain>
    </source>
</reference>
<feature type="transmembrane region" description="Helical" evidence="14">
    <location>
        <begin position="542"/>
        <end position="561"/>
    </location>
</feature>
<comment type="caution">
    <text evidence="17">The sequence shown here is derived from an EMBL/GenBank/DDBJ whole genome shotgun (WGS) entry which is preliminary data.</text>
</comment>
<evidence type="ECO:0000256" key="8">
    <source>
        <dbReference type="ARBA" id="ARBA00023065"/>
    </source>
</evidence>
<feature type="region of interest" description="Disordered" evidence="13">
    <location>
        <begin position="42"/>
        <end position="61"/>
    </location>
</feature>
<feature type="transmembrane region" description="Helical" evidence="14">
    <location>
        <begin position="492"/>
        <end position="510"/>
    </location>
</feature>
<dbReference type="Gene3D" id="1.10.287.70">
    <property type="match status" value="1"/>
</dbReference>
<evidence type="ECO:0000256" key="9">
    <source>
        <dbReference type="ARBA" id="ARBA00023136"/>
    </source>
</evidence>
<dbReference type="InterPro" id="IPR049134">
    <property type="entry name" value="MCLN_ECD"/>
</dbReference>
<evidence type="ECO:0000256" key="13">
    <source>
        <dbReference type="SAM" id="MobiDB-lite"/>
    </source>
</evidence>
<proteinExistence type="predicted"/>
<keyword evidence="3" id="KW-0813">Transport</keyword>
<evidence type="ECO:0008006" key="19">
    <source>
        <dbReference type="Google" id="ProtNLM"/>
    </source>
</evidence>
<dbReference type="PANTHER" id="PTHR12127:SF7">
    <property type="entry name" value="SD02261P"/>
    <property type="match status" value="1"/>
</dbReference>
<keyword evidence="10" id="KW-1015">Disulfide bond</keyword>
<evidence type="ECO:0000256" key="6">
    <source>
        <dbReference type="ARBA" id="ARBA00022753"/>
    </source>
</evidence>
<evidence type="ECO:0000259" key="16">
    <source>
        <dbReference type="Pfam" id="PF21381"/>
    </source>
</evidence>
<keyword evidence="9 14" id="KW-0472">Membrane</keyword>
<feature type="domain" description="Polycystin cation channel PKD1/PKD2" evidence="15">
    <location>
        <begin position="580"/>
        <end position="712"/>
    </location>
</feature>
<gene>
    <name evidence="17" type="ORF">OUZ56_009607</name>
</gene>
<organism evidence="17 18">
    <name type="scientific">Daphnia magna</name>
    <dbReference type="NCBI Taxonomy" id="35525"/>
    <lineage>
        <taxon>Eukaryota</taxon>
        <taxon>Metazoa</taxon>
        <taxon>Ecdysozoa</taxon>
        <taxon>Arthropoda</taxon>
        <taxon>Crustacea</taxon>
        <taxon>Branchiopoda</taxon>
        <taxon>Diplostraca</taxon>
        <taxon>Cladocera</taxon>
        <taxon>Anomopoda</taxon>
        <taxon>Daphniidae</taxon>
        <taxon>Daphnia</taxon>
    </lineage>
</organism>
<evidence type="ECO:0000256" key="11">
    <source>
        <dbReference type="ARBA" id="ARBA00023303"/>
    </source>
</evidence>
<evidence type="ECO:0000256" key="5">
    <source>
        <dbReference type="ARBA" id="ARBA00022692"/>
    </source>
</evidence>
<sequence>MMSKVQGETGSRQFIVTFEPSKEEGARQLILAQRTFQSDSLLNIRSEPANQGQEREGWKETREAAATFHTKARRSRSLGQEQSNRSSAPSGPSAITGSHNQQQRQHQHQCPHGGPAPSQQSHRLFRHRWRRILRFSALAPNLAAVPFRSELIPEDINFGRDLYQLPQPLPSPDHHYFNLKPTGFSKFHPSIFLPHSEMFTATSTNSTAEYGVTMDSPLFTQRHSPAEERLKRRLRFFFLNPVQKWAATRRFPFKLFTQIIKIIFVTVQLCLFASFRDSHVFYARNTEVVFSHLFLQEWDVTREAPPYPPAAGPLAVYSKNQFHEYLDFAIVNYVNLETSSMGAYFRLKNSKGSWITYCQTNYMHSQFEPQSNEFNFDSHTKQECVEIPIDADMSAFSSEDFLRQKNITVNGISLVEATLLFSIKSIHFKPNGPLNGPDCYSFDLALLFNNQGEDGQLLVSLTTSSQHVDCHGKVNPPVTDGPSKSFRSTVNIFVIFTCAASFFLCARAVIKAQLLKWETNDFFRRHFSRCLSKHDRLEFLNLWYVLIIVNDVLLVAGSIIKELMENQHIDADMWDVCSVLLGTGNLFVWFGVLRYLGFFRTYNMLIVTLKKAFPSVLRFLLCAMLIYAGFTFCGWLIFGPYHFKFQTISSTSECLFSLVNGDDMFATFAGMSDRSALVWWFSRLYLYSFISLFIYVVLSLFIALIMDTYETIKMYYTDGFPKSDLRQFIANDDCVDNLPVYESQACFPQLWLMLTRRRSGYEVISDGQKDEEAEERQPILA</sequence>
<comment type="subcellular location">
    <subcellularLocation>
        <location evidence="2">Cell membrane</location>
        <topology evidence="2">Multi-pass membrane protein</topology>
    </subcellularLocation>
    <subcellularLocation>
        <location evidence="1">Endosome membrane</location>
        <topology evidence="1">Multi-pass membrane protein</topology>
    </subcellularLocation>
</comment>
<keyword evidence="11" id="KW-0407">Ion channel</keyword>
<evidence type="ECO:0000256" key="3">
    <source>
        <dbReference type="ARBA" id="ARBA00022448"/>
    </source>
</evidence>
<dbReference type="PANTHER" id="PTHR12127">
    <property type="entry name" value="MUCOLIPIN"/>
    <property type="match status" value="1"/>
</dbReference>
<feature type="domain" description="Mucolipin extracytosolic" evidence="16">
    <location>
        <begin position="281"/>
        <end position="470"/>
    </location>
</feature>
<dbReference type="CDD" id="cd21050">
    <property type="entry name" value="ELD_TRPML"/>
    <property type="match status" value="1"/>
</dbReference>
<keyword evidence="8" id="KW-0406">Ion transport</keyword>
<evidence type="ECO:0000256" key="4">
    <source>
        <dbReference type="ARBA" id="ARBA00022475"/>
    </source>
</evidence>
<evidence type="ECO:0000256" key="1">
    <source>
        <dbReference type="ARBA" id="ARBA00004337"/>
    </source>
</evidence>
<evidence type="ECO:0000256" key="14">
    <source>
        <dbReference type="SAM" id="Phobius"/>
    </source>
</evidence>
<evidence type="ECO:0000256" key="10">
    <source>
        <dbReference type="ARBA" id="ARBA00023157"/>
    </source>
</evidence>
<feature type="transmembrane region" description="Helical" evidence="14">
    <location>
        <begin position="616"/>
        <end position="638"/>
    </location>
</feature>
<feature type="transmembrane region" description="Helical" evidence="14">
    <location>
        <begin position="684"/>
        <end position="706"/>
    </location>
</feature>
<feature type="compositionally biased region" description="Polar residues" evidence="13">
    <location>
        <begin position="42"/>
        <end position="52"/>
    </location>
</feature>
<feature type="compositionally biased region" description="Polar residues" evidence="13">
    <location>
        <begin position="77"/>
        <end position="98"/>
    </location>
</feature>
<evidence type="ECO:0000256" key="7">
    <source>
        <dbReference type="ARBA" id="ARBA00022989"/>
    </source>
</evidence>
<protein>
    <recommendedName>
        <fullName evidence="19">Mucolipin-3</fullName>
    </recommendedName>
</protein>
<comment type="catalytic activity">
    <reaction evidence="12">
        <text>Ca(2+)(in) = Ca(2+)(out)</text>
        <dbReference type="Rhea" id="RHEA:29671"/>
        <dbReference type="ChEBI" id="CHEBI:29108"/>
    </reaction>
</comment>
<keyword evidence="5 14" id="KW-0812">Transmembrane</keyword>
<evidence type="ECO:0000256" key="12">
    <source>
        <dbReference type="ARBA" id="ARBA00036634"/>
    </source>
</evidence>
<dbReference type="EMBL" id="JAOYFB010000037">
    <property type="protein sequence ID" value="KAK4024220.1"/>
    <property type="molecule type" value="Genomic_DNA"/>
</dbReference>
<dbReference type="Pfam" id="PF21381">
    <property type="entry name" value="MCLN_ECD"/>
    <property type="match status" value="1"/>
</dbReference>
<evidence type="ECO:0000313" key="18">
    <source>
        <dbReference type="Proteomes" id="UP001234178"/>
    </source>
</evidence>
<evidence type="ECO:0000313" key="17">
    <source>
        <dbReference type="EMBL" id="KAK4024220.1"/>
    </source>
</evidence>
<evidence type="ECO:0000256" key="2">
    <source>
        <dbReference type="ARBA" id="ARBA00004651"/>
    </source>
</evidence>
<name>A0ABR0AGR0_9CRUS</name>